<dbReference type="GO" id="GO:0005737">
    <property type="term" value="C:cytoplasm"/>
    <property type="evidence" value="ECO:0007669"/>
    <property type="project" value="TreeGrafter"/>
</dbReference>
<evidence type="ECO:0000313" key="4">
    <source>
        <dbReference type="EMBL" id="SEF07920.1"/>
    </source>
</evidence>
<dbReference type="PATRIC" id="fig|882211.3.peg.1998"/>
<protein>
    <recommendedName>
        <fullName evidence="3">Dermonecrotic toxin N-terminal domain-containing protein</fullName>
    </recommendedName>
</protein>
<dbReference type="OrthoDB" id="1467561at2"/>
<keyword evidence="5" id="KW-1185">Reference proteome</keyword>
<dbReference type="Pfam" id="PF20178">
    <property type="entry name" value="ToxA_N"/>
    <property type="match status" value="1"/>
</dbReference>
<name>A0A0J6GDT8_PSEDM</name>
<dbReference type="InterPro" id="IPR001611">
    <property type="entry name" value="Leu-rich_rpt"/>
</dbReference>
<dbReference type="InterPro" id="IPR050216">
    <property type="entry name" value="LRR_domain-containing"/>
</dbReference>
<evidence type="ECO:0000256" key="2">
    <source>
        <dbReference type="ARBA" id="ARBA00022737"/>
    </source>
</evidence>
<evidence type="ECO:0000256" key="1">
    <source>
        <dbReference type="ARBA" id="ARBA00022614"/>
    </source>
</evidence>
<dbReference type="PANTHER" id="PTHR48051">
    <property type="match status" value="1"/>
</dbReference>
<dbReference type="PANTHER" id="PTHR48051:SF54">
    <property type="entry name" value="LEUCINE-RICH REPEAT-CONTAINING PROTEIN"/>
    <property type="match status" value="1"/>
</dbReference>
<proteinExistence type="predicted"/>
<dbReference type="SUPFAM" id="SSF52058">
    <property type="entry name" value="L domain-like"/>
    <property type="match status" value="1"/>
</dbReference>
<reference evidence="4" key="1">
    <citation type="submission" date="2016-10" db="EMBL/GenBank/DDBJ databases">
        <authorList>
            <person name="Varghese N."/>
            <person name="Submissions S."/>
        </authorList>
    </citation>
    <scope>NUCLEOTIDE SEQUENCE [LARGE SCALE GENOMIC DNA]</scope>
    <source>
        <strain evidence="4">LMG 25555</strain>
    </source>
</reference>
<dbReference type="EMBL" id="FNUD01000002">
    <property type="protein sequence ID" value="SEF07920.1"/>
    <property type="molecule type" value="Genomic_DNA"/>
</dbReference>
<evidence type="ECO:0000313" key="5">
    <source>
        <dbReference type="Proteomes" id="UP000183613"/>
    </source>
</evidence>
<dbReference type="Gene3D" id="3.80.10.10">
    <property type="entry name" value="Ribonuclease Inhibitor"/>
    <property type="match status" value="1"/>
</dbReference>
<evidence type="ECO:0000259" key="3">
    <source>
        <dbReference type="Pfam" id="PF20178"/>
    </source>
</evidence>
<dbReference type="RefSeq" id="WP_048359779.1">
    <property type="nucleotide sequence ID" value="NZ_FNUD01000002.1"/>
</dbReference>
<keyword evidence="1" id="KW-0433">Leucine-rich repeat</keyword>
<sequence>MPEPTLQEPALGLHTEFMQQRIADWFKEAAPHRQSALLRLKPALPAWLRGATDEAQTTLRHCHRQLRNAINRTDRLLSPIKDLQSFAEPLLKQAIKSTFGLELDVKNTFYARKLANASRNDLGGVLVFDTTQNNLIPLYREITLLQAALANFEASEAIPGTCPDCHMIVPYRGAIWPVEIALPIPPDAFAHLCRTLNLGRRYQDHLNSVLDPGDAVKRANVRESLIQSDQQALTLSAHTARLKGDIKPDTHAMVLQVIANPGAVYWYGKPVRYSRLKILNRVISGVLLISPDRESSTTERVLLYIPGDDTQPLKEYDSYRQCVDELLERLKRPRYRQFFAQFIGLSQQGLFFHQLKRSFDPHNRLAYSDDYTGTAKGLEFADEFISDLWGNRCEVHIRKILSDAQTAAVPTDIEDQHTRLARLEGFFEASIDTFNFAALLIPGIGEIMMLVGCVQMLNEVFSGIEAWEQGEIDQTWGHLAGVALNLGLIGVSAHVIPAVQNTSFVDGLHPVTLPDSQTRLWKPDLQPYVHGDTLPDTLEPNALGLHQHNDAEFLLIEHQPYRVEKDPRSHQYRIKHPTRANRYSPRLRHNAMGAWTAETESPLQWRDVELLRRLSPSCAAFTDEQASRILAITRTDPAVLRRIHADALPAPAQLADTVQRFKIDHDIEGFITRMETPALRLKADPQTQLQLLTSSERWPATKGLRVLDEQGAVIAQYGNADDNITRLDILDSHIKEGKLLDAVLHNLDDIQTRTLLGQSPAFGDELPNLQARINTLYGVLAHMARSKRIELFNSRYATLELRANPQVALLQREFPGLQSKAAQELTWHASGDEVLQLLNDQTVPVRLQEEARWQERETRVNRAYEGLFLDSVNNPDSEWLALKTIETLPGWPKAVRLEIREAHFDGTLLNSLGSETAPVRKVLIKSEHRYSSRDALGQELHGADDLYSALLHALPDQERNTLGFPHVGQGAALKDRVRQHPLLPRLSVSLYLDQPPVAKDFKSPMALVHGRAGYPLLGADAPTPRPASIDTLVYQLYPDLSTRERARVIATLPQDGELARRALADRQNELLGLRDDLEVWTLNAPAASQSTGELLRPSIRVARVQDRRAFSQELERCWRRQTAFDNYYADPDRVGFELTFTRTILEDMPSIMADFSHVTYLSLYGAQAVTGVNKFLLRFPKLRVLDLRGFALDRLPDAIFSMQHLTQLRLEDSNITLTPASAANLSELEYLEYIDLDDNPLNITPDFSNMPNLNTLHLRNTGLRAFPVSLLGLSELEVIDLSENLISTLPSELFEAPAYITNALDLEGNPLSPDSLNRLREYVSQTGIDMNVPFDNVEPVDLDNSEQ</sequence>
<dbReference type="InterPro" id="IPR003591">
    <property type="entry name" value="Leu-rich_rpt_typical-subtyp"/>
</dbReference>
<dbReference type="InterPro" id="IPR032675">
    <property type="entry name" value="LRR_dom_sf"/>
</dbReference>
<dbReference type="PROSITE" id="PS51450">
    <property type="entry name" value="LRR"/>
    <property type="match status" value="1"/>
</dbReference>
<gene>
    <name evidence="4" type="ORF">SAMN04489800_4396</name>
</gene>
<organism evidence="4 5">
    <name type="scientific">Pseudomonas deceptionensis</name>
    <dbReference type="NCBI Taxonomy" id="882211"/>
    <lineage>
        <taxon>Bacteria</taxon>
        <taxon>Pseudomonadati</taxon>
        <taxon>Pseudomonadota</taxon>
        <taxon>Gammaproteobacteria</taxon>
        <taxon>Pseudomonadales</taxon>
        <taxon>Pseudomonadaceae</taxon>
        <taxon>Pseudomonas</taxon>
    </lineage>
</organism>
<dbReference type="SMART" id="SM00369">
    <property type="entry name" value="LRR_TYP"/>
    <property type="match status" value="3"/>
</dbReference>
<dbReference type="Proteomes" id="UP000183613">
    <property type="component" value="Unassembled WGS sequence"/>
</dbReference>
<keyword evidence="2" id="KW-0677">Repeat</keyword>
<feature type="domain" description="Dermonecrotic toxin N-terminal" evidence="3">
    <location>
        <begin position="79"/>
        <end position="344"/>
    </location>
</feature>
<accession>A0A0J6GDT8</accession>
<comment type="caution">
    <text evidence="4">The sequence shown here is derived from an EMBL/GenBank/DDBJ whole genome shotgun (WGS) entry which is preliminary data.</text>
</comment>
<dbReference type="InterPro" id="IPR046673">
    <property type="entry name" value="ToxA_N"/>
</dbReference>